<dbReference type="GO" id="GO:0004725">
    <property type="term" value="F:protein tyrosine phosphatase activity"/>
    <property type="evidence" value="ECO:0007669"/>
    <property type="project" value="InterPro"/>
</dbReference>
<feature type="coiled-coil region" evidence="14">
    <location>
        <begin position="152"/>
        <end position="209"/>
    </location>
</feature>
<feature type="domain" description="Phosphotyrosine protein phosphatase I" evidence="16">
    <location>
        <begin position="1"/>
        <end position="135"/>
    </location>
</feature>
<evidence type="ECO:0000256" key="6">
    <source>
        <dbReference type="ARBA" id="ARBA00022491"/>
    </source>
</evidence>
<dbReference type="InterPro" id="IPR007282">
    <property type="entry name" value="NOT2/3/5_C"/>
</dbReference>
<evidence type="ECO:0000256" key="7">
    <source>
        <dbReference type="ARBA" id="ARBA00022553"/>
    </source>
</evidence>
<feature type="compositionally biased region" description="Polar residues" evidence="15">
    <location>
        <begin position="494"/>
        <end position="504"/>
    </location>
</feature>
<evidence type="ECO:0000256" key="1">
    <source>
        <dbReference type="ARBA" id="ARBA00004123"/>
    </source>
</evidence>
<protein>
    <recommendedName>
        <fullName evidence="12">General negative regulator of transcription subunit</fullName>
    </recommendedName>
</protein>
<evidence type="ECO:0000256" key="2">
    <source>
        <dbReference type="ARBA" id="ARBA00004496"/>
    </source>
</evidence>
<feature type="compositionally biased region" description="Polar residues" evidence="15">
    <location>
        <begin position="430"/>
        <end position="441"/>
    </location>
</feature>
<evidence type="ECO:0000256" key="3">
    <source>
        <dbReference type="ARBA" id="ARBA00007682"/>
    </source>
</evidence>
<dbReference type="GO" id="GO:0000932">
    <property type="term" value="C:P-body"/>
    <property type="evidence" value="ECO:0007669"/>
    <property type="project" value="UniProtKB-UniRule"/>
</dbReference>
<dbReference type="SMART" id="SM00226">
    <property type="entry name" value="LMWPc"/>
    <property type="match status" value="1"/>
</dbReference>
<comment type="similarity">
    <text evidence="4">Belongs to the low molecular weight phosphotyrosine protein phosphatase family.</text>
</comment>
<proteinExistence type="inferred from homology"/>
<dbReference type="PRINTS" id="PR00719">
    <property type="entry name" value="LMWPTPASE"/>
</dbReference>
<dbReference type="Pfam" id="PF04153">
    <property type="entry name" value="NOT2_3_5_C"/>
    <property type="match status" value="1"/>
</dbReference>
<comment type="similarity">
    <text evidence="3 12">Belongs to the CNOT2/3/5 family.</text>
</comment>
<dbReference type="Gene3D" id="2.30.30.1020">
    <property type="entry name" value="CCR4-NOT complex subunit 2/3/5, C-terminal domain"/>
    <property type="match status" value="1"/>
</dbReference>
<dbReference type="AlphaFoldDB" id="A0A8F2W0Q9"/>
<dbReference type="InterPro" id="IPR017867">
    <property type="entry name" value="Tyr_phospatase_low_mol_wt"/>
</dbReference>
<feature type="compositionally biased region" description="Low complexity" evidence="15">
    <location>
        <begin position="466"/>
        <end position="477"/>
    </location>
</feature>
<evidence type="ECO:0000256" key="14">
    <source>
        <dbReference type="SAM" id="Coils"/>
    </source>
</evidence>
<dbReference type="EMBL" id="CP076749">
    <property type="protein sequence ID" value="QWW21676.1"/>
    <property type="molecule type" value="Genomic_DNA"/>
</dbReference>
<dbReference type="GO" id="GO:0005634">
    <property type="term" value="C:nucleus"/>
    <property type="evidence" value="ECO:0007669"/>
    <property type="project" value="UniProtKB-SubCell"/>
</dbReference>
<feature type="region of interest" description="Disordered" evidence="15">
    <location>
        <begin position="350"/>
        <end position="505"/>
    </location>
</feature>
<dbReference type="CDD" id="cd16343">
    <property type="entry name" value="LMWPTP"/>
    <property type="match status" value="1"/>
</dbReference>
<evidence type="ECO:0000256" key="8">
    <source>
        <dbReference type="ARBA" id="ARBA00022801"/>
    </source>
</evidence>
<dbReference type="PIRSF" id="PIRSF005290">
    <property type="entry name" value="NOT_su_3_5"/>
    <property type="match status" value="1"/>
</dbReference>
<evidence type="ECO:0000256" key="15">
    <source>
        <dbReference type="SAM" id="MobiDB-lite"/>
    </source>
</evidence>
<dbReference type="InterPro" id="IPR040168">
    <property type="entry name" value="Not2/3/5"/>
</dbReference>
<dbReference type="Proteomes" id="UP000825438">
    <property type="component" value="Chromosome I"/>
</dbReference>
<evidence type="ECO:0000256" key="13">
    <source>
        <dbReference type="PIRSR" id="PIRSR617867-1"/>
    </source>
</evidence>
<feature type="active site" description="Proton donor" evidence="13">
    <location>
        <position position="110"/>
    </location>
</feature>
<comment type="subcellular location">
    <subcellularLocation>
        <location evidence="2 12">Cytoplasm</location>
    </subcellularLocation>
    <subcellularLocation>
        <location evidence="1 12">Nucleus</location>
    </subcellularLocation>
</comment>
<dbReference type="SUPFAM" id="SSF52788">
    <property type="entry name" value="Phosphotyrosine protein phosphatases I"/>
    <property type="match status" value="1"/>
</dbReference>
<dbReference type="Gene3D" id="3.40.50.2300">
    <property type="match status" value="1"/>
</dbReference>
<evidence type="ECO:0000259" key="16">
    <source>
        <dbReference type="SMART" id="SM00226"/>
    </source>
</evidence>
<dbReference type="GO" id="GO:0006355">
    <property type="term" value="P:regulation of DNA-templated transcription"/>
    <property type="evidence" value="ECO:0007669"/>
    <property type="project" value="InterPro"/>
</dbReference>
<accession>A0A8F2W0Q9</accession>
<keyword evidence="8" id="KW-0378">Hydrolase</keyword>
<dbReference type="PANTHER" id="PTHR23326">
    <property type="entry name" value="CCR4 NOT-RELATED"/>
    <property type="match status" value="1"/>
</dbReference>
<feature type="compositionally biased region" description="Low complexity" evidence="15">
    <location>
        <begin position="380"/>
        <end position="405"/>
    </location>
</feature>
<dbReference type="Pfam" id="PF04065">
    <property type="entry name" value="Not3"/>
    <property type="match status" value="1"/>
</dbReference>
<keyword evidence="9 12" id="KW-0805">Transcription regulation</keyword>
<evidence type="ECO:0000256" key="9">
    <source>
        <dbReference type="ARBA" id="ARBA00023015"/>
    </source>
</evidence>
<name>A0A8F2W0Q9_CANAR</name>
<keyword evidence="12" id="KW-0010">Activator</keyword>
<dbReference type="InterPro" id="IPR038635">
    <property type="entry name" value="CCR4-NOT_su2/3/5_C_sf"/>
</dbReference>
<dbReference type="InterPro" id="IPR023485">
    <property type="entry name" value="Ptyr_pPase"/>
</dbReference>
<feature type="compositionally biased region" description="Low complexity" evidence="15">
    <location>
        <begin position="412"/>
        <end position="429"/>
    </location>
</feature>
<keyword evidence="7" id="KW-0597">Phosphoprotein</keyword>
<sequence>MAEAVFKHKVKELGYSDHFKLIDSYGTSGWHVGDTPDSRSVATCRKHGVPVKHFGQQIGPEDFAKFDYIIGMDQMNKEDLMFMKPKGCKARVAMFGEWKTDPQFNTIVQDPYYGGREGFEECDKLQKKITEGLSVFDDIHEKIGQTDNASQKERLEGDLRKEIKKLQRCRDQVKQWLGDSSVKLDKNLLQDNRSKIENAMERFKEVERVSKMKQFSNEGLEMQTKLGATDEDEAKKNEACRYITDILEELGRQNELLSGELSGYSGKKKSGNAQVAIDELNQKIDRNNLHIGKLEQILHNLTNEQLKPERIDEIKDDLDYYVENNQAADFIEYNDFYDQLELDEAPESFPAATMPGALHDDTKSSKEDSNPRSPAKKDTPTSNGTPSTSSATTAATTITNQSSHPTRPPASAPTTSSASASLSNSGSTTQPHTIHSSQGSLASKPPMGTGPSAAGLAQVRAPPPGLGSSSKSGSPVPLAATPKSSAAELKKKVASSQAGSSSGITPGISVAAALSNSINNNSNTKNASPALSHASTATTVGSSNKAASEAQSAAANPLTQETKYLSEAAVRVHAISQNRLANPLPFSAISQLLETSLLNCPDSSDAERPRQYNPRNVHPSSVDYPQEPMFELNSARIMSKFDNDTLFFCFYYSEEQDNIARYNAARELSKRGWIFNSKTKQWFSKDDRAKSRSASVAQGVEEKSQGESYKYFDYQSSWLIRRKDHYKLQPEVQETF</sequence>
<evidence type="ECO:0000256" key="10">
    <source>
        <dbReference type="ARBA" id="ARBA00023163"/>
    </source>
</evidence>
<dbReference type="InterPro" id="IPR012270">
    <property type="entry name" value="CCR4-NOT_su3/5"/>
</dbReference>
<gene>
    <name evidence="17" type="ORF">CA7LBN_000422</name>
</gene>
<keyword evidence="11 12" id="KW-0539">Nucleus</keyword>
<keyword evidence="10 12" id="KW-0804">Transcription</keyword>
<dbReference type="InterPro" id="IPR007207">
    <property type="entry name" value="Not_N"/>
</dbReference>
<keyword evidence="6 12" id="KW-0678">Repressor</keyword>
<dbReference type="GO" id="GO:0030015">
    <property type="term" value="C:CCR4-NOT core complex"/>
    <property type="evidence" value="ECO:0007669"/>
    <property type="project" value="UniProtKB-UniRule"/>
</dbReference>
<feature type="region of interest" description="Disordered" evidence="15">
    <location>
        <begin position="600"/>
        <end position="624"/>
    </location>
</feature>
<reference evidence="17" key="1">
    <citation type="submission" date="2021-06" db="EMBL/GenBank/DDBJ databases">
        <title>Candida auris outbreak in lebanese hospital.</title>
        <authorList>
            <person name="Finianos M."/>
        </authorList>
    </citation>
    <scope>NUCLEOTIDE SEQUENCE</scope>
    <source>
        <strain evidence="17">CA7LBN</strain>
    </source>
</reference>
<comment type="function">
    <text evidence="12">Acts as component of the CCR4-NOT core complex, which in the nucleus seems to be a general transcription factor, and in the cytoplasm the major mRNA deadenylase involved in mRNA turnover. The NOT protein subcomplex negatively regulates the basal and activated transcription of many genes. Preferentially affects TC-type TATA element-dependent transcription. Could directly or indirectly inhibit component(s) of the general transcription machinery.</text>
</comment>
<feature type="compositionally biased region" description="Basic and acidic residues" evidence="15">
    <location>
        <begin position="358"/>
        <end position="379"/>
    </location>
</feature>
<dbReference type="InterPro" id="IPR036196">
    <property type="entry name" value="Ptyr_pPase_sf"/>
</dbReference>
<evidence type="ECO:0000256" key="4">
    <source>
        <dbReference type="ARBA" id="ARBA00011063"/>
    </source>
</evidence>
<evidence type="ECO:0000256" key="11">
    <source>
        <dbReference type="ARBA" id="ARBA00023242"/>
    </source>
</evidence>
<keyword evidence="14" id="KW-0175">Coiled coil</keyword>
<evidence type="ECO:0000256" key="12">
    <source>
        <dbReference type="PIRNR" id="PIRNR005290"/>
    </source>
</evidence>
<keyword evidence="5 12" id="KW-0963">Cytoplasm</keyword>
<dbReference type="GO" id="GO:0000289">
    <property type="term" value="P:nuclear-transcribed mRNA poly(A) tail shortening"/>
    <property type="evidence" value="ECO:0007669"/>
    <property type="project" value="UniProtKB-ARBA"/>
</dbReference>
<evidence type="ECO:0000313" key="17">
    <source>
        <dbReference type="EMBL" id="QWW21676.1"/>
    </source>
</evidence>
<evidence type="ECO:0000256" key="5">
    <source>
        <dbReference type="ARBA" id="ARBA00022490"/>
    </source>
</evidence>
<organism evidence="17">
    <name type="scientific">Candidozyma auris</name>
    <name type="common">Yeast</name>
    <name type="synonym">Candida auris</name>
    <dbReference type="NCBI Taxonomy" id="498019"/>
    <lineage>
        <taxon>Eukaryota</taxon>
        <taxon>Fungi</taxon>
        <taxon>Dikarya</taxon>
        <taxon>Ascomycota</taxon>
        <taxon>Saccharomycotina</taxon>
        <taxon>Pichiomycetes</taxon>
        <taxon>Metschnikowiaceae</taxon>
        <taxon>Candidozyma</taxon>
    </lineage>
</organism>